<protein>
    <recommendedName>
        <fullName evidence="4">H15 domain-containing protein</fullName>
    </recommendedName>
</protein>
<comment type="subcellular location">
    <subcellularLocation>
        <location evidence="2">Nucleus</location>
    </subcellularLocation>
</comment>
<evidence type="ECO:0000256" key="2">
    <source>
        <dbReference type="RuleBase" id="RU003894"/>
    </source>
</evidence>
<keyword evidence="1 2" id="KW-0238">DNA-binding</keyword>
<gene>
    <name evidence="5" type="ORF">EZS28_017115</name>
</gene>
<feature type="compositionally biased region" description="Basic residues" evidence="3">
    <location>
        <begin position="194"/>
        <end position="214"/>
    </location>
</feature>
<dbReference type="GO" id="GO:0006334">
    <property type="term" value="P:nucleosome assembly"/>
    <property type="evidence" value="ECO:0007669"/>
    <property type="project" value="InterPro"/>
</dbReference>
<dbReference type="InterPro" id="IPR036388">
    <property type="entry name" value="WH-like_DNA-bd_sf"/>
</dbReference>
<feature type="domain" description="H15" evidence="4">
    <location>
        <begin position="25"/>
        <end position="95"/>
    </location>
</feature>
<dbReference type="OrthoDB" id="1110759at2759"/>
<dbReference type="InterPro" id="IPR036390">
    <property type="entry name" value="WH_DNA-bd_sf"/>
</dbReference>
<keyword evidence="2" id="KW-0158">Chromosome</keyword>
<dbReference type="Pfam" id="PF00538">
    <property type="entry name" value="Linker_histone"/>
    <property type="match status" value="1"/>
</dbReference>
<organism evidence="5 6">
    <name type="scientific">Streblomastix strix</name>
    <dbReference type="NCBI Taxonomy" id="222440"/>
    <lineage>
        <taxon>Eukaryota</taxon>
        <taxon>Metamonada</taxon>
        <taxon>Preaxostyla</taxon>
        <taxon>Oxymonadida</taxon>
        <taxon>Streblomastigidae</taxon>
        <taxon>Streblomastix</taxon>
    </lineage>
</organism>
<comment type="similarity">
    <text evidence="2">Belongs to the histone H1/H5 family.</text>
</comment>
<dbReference type="Proteomes" id="UP000324800">
    <property type="component" value="Unassembled WGS sequence"/>
</dbReference>
<dbReference type="GO" id="GO:0000786">
    <property type="term" value="C:nucleosome"/>
    <property type="evidence" value="ECO:0007669"/>
    <property type="project" value="InterPro"/>
</dbReference>
<name>A0A5J4VYR4_9EUKA</name>
<proteinExistence type="inferred from homology"/>
<dbReference type="GO" id="GO:0030527">
    <property type="term" value="F:structural constituent of chromatin"/>
    <property type="evidence" value="ECO:0007669"/>
    <property type="project" value="InterPro"/>
</dbReference>
<sequence>MSTSTSSASVKDKKPKKVTKKKDGPKIHYRELIIEAITALKDRTGSSLIAIENYILKNHKEVNPINLKVQARIQVRRMVAEKLLKKKKASYAITDKSKKVYKEGKRVVKVKKTKKAKKPKKTTKVKKTTKKAKGEKKSKAKKAVKAKGEKKTKAKKAEKVKKTTKAKGEKKTKKVTKPKTEKKTTKPKTEKKTAKPKAAKKATKPKATKKTKKD</sequence>
<dbReference type="PROSITE" id="PS51504">
    <property type="entry name" value="H15"/>
    <property type="match status" value="1"/>
</dbReference>
<feature type="compositionally biased region" description="Basic residues" evidence="3">
    <location>
        <begin position="107"/>
        <end position="145"/>
    </location>
</feature>
<evidence type="ECO:0000256" key="1">
    <source>
        <dbReference type="ARBA" id="ARBA00023125"/>
    </source>
</evidence>
<evidence type="ECO:0000259" key="4">
    <source>
        <dbReference type="PROSITE" id="PS51504"/>
    </source>
</evidence>
<comment type="caution">
    <text evidence="5">The sequence shown here is derived from an EMBL/GenBank/DDBJ whole genome shotgun (WGS) entry which is preliminary data.</text>
</comment>
<evidence type="ECO:0000313" key="6">
    <source>
        <dbReference type="Proteomes" id="UP000324800"/>
    </source>
</evidence>
<dbReference type="PRINTS" id="PR00624">
    <property type="entry name" value="HISTONEH5"/>
</dbReference>
<dbReference type="CDD" id="cd00073">
    <property type="entry name" value="H15"/>
    <property type="match status" value="1"/>
</dbReference>
<evidence type="ECO:0000313" key="5">
    <source>
        <dbReference type="EMBL" id="KAA6387356.1"/>
    </source>
</evidence>
<reference evidence="5 6" key="1">
    <citation type="submission" date="2019-03" db="EMBL/GenBank/DDBJ databases">
        <title>Single cell metagenomics reveals metabolic interactions within the superorganism composed of flagellate Streblomastix strix and complex community of Bacteroidetes bacteria on its surface.</title>
        <authorList>
            <person name="Treitli S.C."/>
            <person name="Kolisko M."/>
            <person name="Husnik F."/>
            <person name="Keeling P."/>
            <person name="Hampl V."/>
        </authorList>
    </citation>
    <scope>NUCLEOTIDE SEQUENCE [LARGE SCALE GENOMIC DNA]</scope>
    <source>
        <strain evidence="5">ST1C</strain>
    </source>
</reference>
<dbReference type="EMBL" id="SNRW01004407">
    <property type="protein sequence ID" value="KAA6387356.1"/>
    <property type="molecule type" value="Genomic_DNA"/>
</dbReference>
<dbReference type="SUPFAM" id="SSF46785">
    <property type="entry name" value="Winged helix' DNA-binding domain"/>
    <property type="match status" value="1"/>
</dbReference>
<dbReference type="GO" id="GO:0005634">
    <property type="term" value="C:nucleus"/>
    <property type="evidence" value="ECO:0007669"/>
    <property type="project" value="UniProtKB-SubCell"/>
</dbReference>
<evidence type="ECO:0000256" key="3">
    <source>
        <dbReference type="SAM" id="MobiDB-lite"/>
    </source>
</evidence>
<dbReference type="InterPro" id="IPR005819">
    <property type="entry name" value="H1/H5"/>
</dbReference>
<dbReference type="Gene3D" id="1.10.10.10">
    <property type="entry name" value="Winged helix-like DNA-binding domain superfamily/Winged helix DNA-binding domain"/>
    <property type="match status" value="1"/>
</dbReference>
<feature type="compositionally biased region" description="Basic and acidic residues" evidence="3">
    <location>
        <begin position="146"/>
        <end position="169"/>
    </location>
</feature>
<feature type="region of interest" description="Disordered" evidence="3">
    <location>
        <begin position="103"/>
        <end position="214"/>
    </location>
</feature>
<dbReference type="SMART" id="SM00526">
    <property type="entry name" value="H15"/>
    <property type="match status" value="1"/>
</dbReference>
<keyword evidence="2" id="KW-0539">Nucleus</keyword>
<dbReference type="GO" id="GO:0003677">
    <property type="term" value="F:DNA binding"/>
    <property type="evidence" value="ECO:0007669"/>
    <property type="project" value="UniProtKB-KW"/>
</dbReference>
<dbReference type="AlphaFoldDB" id="A0A5J4VYR4"/>
<dbReference type="InterPro" id="IPR005818">
    <property type="entry name" value="Histone_H1/H5_H15"/>
</dbReference>
<feature type="compositionally biased region" description="Basic and acidic residues" evidence="3">
    <location>
        <begin position="178"/>
        <end position="193"/>
    </location>
</feature>
<accession>A0A5J4VYR4</accession>
<feature type="region of interest" description="Disordered" evidence="3">
    <location>
        <begin position="1"/>
        <end position="23"/>
    </location>
</feature>